<dbReference type="EMBL" id="CP047020">
    <property type="protein sequence ID" value="QHA09136.1"/>
    <property type="molecule type" value="Genomic_DNA"/>
</dbReference>
<comment type="cofactor">
    <cofactor evidence="9">
        <name>[2Fe-2S] cluster</name>
        <dbReference type="ChEBI" id="CHEBI:190135"/>
    </cofactor>
</comment>
<evidence type="ECO:0000313" key="12">
    <source>
        <dbReference type="EMBL" id="QHA09136.1"/>
    </source>
</evidence>
<evidence type="ECO:0000256" key="1">
    <source>
        <dbReference type="ARBA" id="ARBA00002494"/>
    </source>
</evidence>
<keyword evidence="5" id="KW-0408">Iron</keyword>
<dbReference type="GO" id="GO:0046872">
    <property type="term" value="F:metal ion binding"/>
    <property type="evidence" value="ECO:0007669"/>
    <property type="project" value="UniProtKB-KW"/>
</dbReference>
<dbReference type="PROSITE" id="PS51296">
    <property type="entry name" value="RIESKE"/>
    <property type="match status" value="1"/>
</dbReference>
<dbReference type="GO" id="GO:0016705">
    <property type="term" value="F:oxidoreductase activity, acting on paired donors, with incorporation or reduction of molecular oxygen"/>
    <property type="evidence" value="ECO:0007669"/>
    <property type="project" value="UniProtKB-ARBA"/>
</dbReference>
<gene>
    <name evidence="12" type="ORF">GQF42_43330</name>
</gene>
<keyword evidence="7" id="KW-1015">Disulfide bond</keyword>
<evidence type="ECO:0000256" key="10">
    <source>
        <dbReference type="SAM" id="MobiDB-lite"/>
    </source>
</evidence>
<feature type="domain" description="Rieske" evidence="11">
    <location>
        <begin position="188"/>
        <end position="272"/>
    </location>
</feature>
<reference evidence="12 13" key="1">
    <citation type="submission" date="2019-12" db="EMBL/GenBank/DDBJ databases">
        <title>Streptomyces sp. strain T44 isolated from rhizosphere soil of Broussonetia papyrifera.</title>
        <authorList>
            <person name="Mo P."/>
        </authorList>
    </citation>
    <scope>NUCLEOTIDE SEQUENCE [LARGE SCALE GENOMIC DNA]</scope>
    <source>
        <strain evidence="12 13">T44</strain>
    </source>
</reference>
<evidence type="ECO:0000256" key="7">
    <source>
        <dbReference type="ARBA" id="ARBA00023157"/>
    </source>
</evidence>
<evidence type="ECO:0000256" key="4">
    <source>
        <dbReference type="ARBA" id="ARBA00022723"/>
    </source>
</evidence>
<protein>
    <recommendedName>
        <fullName evidence="2">Cytochrome bc1 complex Rieske iron-sulfur subunit</fullName>
    </recommendedName>
    <alternativeName>
        <fullName evidence="8">Cytochrome bc1 reductase complex subunit QcrA</fullName>
    </alternativeName>
</protein>
<proteinExistence type="predicted"/>
<keyword evidence="6" id="KW-0411">Iron-sulfur</keyword>
<sequence>MLRPVSKDVPQSRYAVLRNRRPSRSLLSRRPGPRTGRRLSGLLPVSAGSPCTIPAKRRNQVENDERLLPRRCVSPRQDGNSVAMNTEQGLRGSYWIETSAGGEPAAPPSGSLTVDVAVIGGGMAGRSTGPSGGIMAGVLIADLVESRQVVSVLYDPRRLNSKAREGVSFLKHQARVAKHFLGDRLPPVTAPSPKDLTPGDGAVLRVGRHQCAVHRDGSGQLRAVSARCTHLGCLVAFNRAEQACVCPCHGSRFAPDGRILQGPVRPLEKREV</sequence>
<evidence type="ECO:0000256" key="3">
    <source>
        <dbReference type="ARBA" id="ARBA00022714"/>
    </source>
</evidence>
<dbReference type="InterPro" id="IPR014349">
    <property type="entry name" value="Rieske_Fe-S_prot"/>
</dbReference>
<dbReference type="SUPFAM" id="SSF50022">
    <property type="entry name" value="ISP domain"/>
    <property type="match status" value="1"/>
</dbReference>
<dbReference type="Gene3D" id="2.102.10.10">
    <property type="entry name" value="Rieske [2Fe-2S] iron-sulphur domain"/>
    <property type="match status" value="1"/>
</dbReference>
<dbReference type="InterPro" id="IPR005805">
    <property type="entry name" value="Rieske_Fe-S_prot_C"/>
</dbReference>
<dbReference type="KEGG" id="sbro:GQF42_43330"/>
<comment type="function">
    <text evidence="1">Iron-sulfur subunit of the cytochrome bc1 complex, an essential component of the respiratory electron transport chain required for ATP synthesis. The bc1 complex catalyzes the oxidation of menaquinol and the reduction of cytochrome c in the respiratory chain. The bc1 complex operates through a Q-cycle mechanism that couples electron transfer to generation of the proton gradient that drives ATP synthesis.</text>
</comment>
<dbReference type="InterPro" id="IPR017941">
    <property type="entry name" value="Rieske_2Fe-2S"/>
</dbReference>
<evidence type="ECO:0000256" key="2">
    <source>
        <dbReference type="ARBA" id="ARBA00015816"/>
    </source>
</evidence>
<evidence type="ECO:0000256" key="9">
    <source>
        <dbReference type="ARBA" id="ARBA00034078"/>
    </source>
</evidence>
<dbReference type="AlphaFoldDB" id="A0A6I6NLV2"/>
<dbReference type="GO" id="GO:0016020">
    <property type="term" value="C:membrane"/>
    <property type="evidence" value="ECO:0007669"/>
    <property type="project" value="InterPro"/>
</dbReference>
<dbReference type="GO" id="GO:0004497">
    <property type="term" value="F:monooxygenase activity"/>
    <property type="evidence" value="ECO:0007669"/>
    <property type="project" value="UniProtKB-ARBA"/>
</dbReference>
<dbReference type="Pfam" id="PF00355">
    <property type="entry name" value="Rieske"/>
    <property type="match status" value="1"/>
</dbReference>
<evidence type="ECO:0000256" key="6">
    <source>
        <dbReference type="ARBA" id="ARBA00023014"/>
    </source>
</evidence>
<dbReference type="Proteomes" id="UP000436138">
    <property type="component" value="Chromosome"/>
</dbReference>
<keyword evidence="3" id="KW-0001">2Fe-2S</keyword>
<dbReference type="InterPro" id="IPR036922">
    <property type="entry name" value="Rieske_2Fe-2S_sf"/>
</dbReference>
<dbReference type="GO" id="GO:0051537">
    <property type="term" value="F:2 iron, 2 sulfur cluster binding"/>
    <property type="evidence" value="ECO:0007669"/>
    <property type="project" value="UniProtKB-KW"/>
</dbReference>
<name>A0A6I6NLV2_9ACTN</name>
<evidence type="ECO:0000256" key="5">
    <source>
        <dbReference type="ARBA" id="ARBA00023004"/>
    </source>
</evidence>
<keyword evidence="13" id="KW-1185">Reference proteome</keyword>
<accession>A0A6I6NLV2</accession>
<feature type="region of interest" description="Disordered" evidence="10">
    <location>
        <begin position="22"/>
        <end position="49"/>
    </location>
</feature>
<dbReference type="PANTHER" id="PTHR10134">
    <property type="entry name" value="CYTOCHROME B-C1 COMPLEX SUBUNIT RIESKE, MITOCHONDRIAL"/>
    <property type="match status" value="1"/>
</dbReference>
<organism evidence="12 13">
    <name type="scientific">Streptomyces broussonetiae</name>
    <dbReference type="NCBI Taxonomy" id="2686304"/>
    <lineage>
        <taxon>Bacteria</taxon>
        <taxon>Bacillati</taxon>
        <taxon>Actinomycetota</taxon>
        <taxon>Actinomycetes</taxon>
        <taxon>Kitasatosporales</taxon>
        <taxon>Streptomycetaceae</taxon>
        <taxon>Streptomyces</taxon>
    </lineage>
</organism>
<evidence type="ECO:0000313" key="13">
    <source>
        <dbReference type="Proteomes" id="UP000436138"/>
    </source>
</evidence>
<dbReference type="PRINTS" id="PR00162">
    <property type="entry name" value="RIESKE"/>
</dbReference>
<keyword evidence="4" id="KW-0479">Metal-binding</keyword>
<evidence type="ECO:0000259" key="11">
    <source>
        <dbReference type="PROSITE" id="PS51296"/>
    </source>
</evidence>
<evidence type="ECO:0000256" key="8">
    <source>
        <dbReference type="ARBA" id="ARBA00029586"/>
    </source>
</evidence>